<dbReference type="Proteomes" id="UP000604066">
    <property type="component" value="Unassembled WGS sequence"/>
</dbReference>
<gene>
    <name evidence="5" type="primary">recX</name>
    <name evidence="7" type="ORF">HDG70_000778</name>
</gene>
<evidence type="ECO:0000256" key="3">
    <source>
        <dbReference type="ARBA" id="ARBA00018111"/>
    </source>
</evidence>
<reference evidence="7 8" key="1">
    <citation type="submission" date="2020-07" db="EMBL/GenBank/DDBJ databases">
        <title>Genomic Encyclopedia of Type Strains, Phase III (KMG-III): the genomes of soil and plant-associated and newly described type strains.</title>
        <authorList>
            <person name="Whitman W."/>
        </authorList>
    </citation>
    <scope>NUCLEOTIDE SEQUENCE [LARGE SCALE GENOMIC DNA]</scope>
    <source>
        <strain evidence="7 8">DSM 11255</strain>
    </source>
</reference>
<dbReference type="Pfam" id="PF21982">
    <property type="entry name" value="RecX_HTH1"/>
    <property type="match status" value="1"/>
</dbReference>
<protein>
    <recommendedName>
        <fullName evidence="3 5">Regulatory protein RecX</fullName>
    </recommendedName>
</protein>
<keyword evidence="4 5" id="KW-0963">Cytoplasm</keyword>
<dbReference type="HAMAP" id="MF_01114">
    <property type="entry name" value="RecX"/>
    <property type="match status" value="1"/>
</dbReference>
<proteinExistence type="inferred from homology"/>
<evidence type="ECO:0000256" key="2">
    <source>
        <dbReference type="ARBA" id="ARBA00009695"/>
    </source>
</evidence>
<keyword evidence="8" id="KW-1185">Reference proteome</keyword>
<dbReference type="InterPro" id="IPR003783">
    <property type="entry name" value="Regulatory_RecX"/>
</dbReference>
<comment type="subcellular location">
    <subcellularLocation>
        <location evidence="1 5">Cytoplasm</location>
    </subcellularLocation>
</comment>
<feature type="domain" description="RecX first three-helical" evidence="6">
    <location>
        <begin position="5"/>
        <end position="44"/>
    </location>
</feature>
<evidence type="ECO:0000256" key="4">
    <source>
        <dbReference type="ARBA" id="ARBA00022490"/>
    </source>
</evidence>
<evidence type="ECO:0000259" key="6">
    <source>
        <dbReference type="Pfam" id="PF21982"/>
    </source>
</evidence>
<dbReference type="InterPro" id="IPR036388">
    <property type="entry name" value="WH-like_DNA-bd_sf"/>
</dbReference>
<name>A0ABX2RB33_9THEO</name>
<dbReference type="InterPro" id="IPR053926">
    <property type="entry name" value="RecX_HTH_1st"/>
</dbReference>
<evidence type="ECO:0000313" key="7">
    <source>
        <dbReference type="EMBL" id="NYE57072.1"/>
    </source>
</evidence>
<dbReference type="Gene3D" id="1.10.10.10">
    <property type="entry name" value="Winged helix-like DNA-binding domain superfamily/Winged helix DNA-binding domain"/>
    <property type="match status" value="2"/>
</dbReference>
<comment type="caution">
    <text evidence="7">The sequence shown here is derived from an EMBL/GenBank/DDBJ whole genome shotgun (WGS) entry which is preliminary data.</text>
</comment>
<dbReference type="RefSeq" id="WP_011344088.1">
    <property type="nucleotide sequence ID" value="NZ_ATYG01000018.1"/>
</dbReference>
<accession>A0ABX2RB33</accession>
<organism evidence="7 8">
    <name type="scientific">Carboxydothermus ferrireducens DSM 11255</name>
    <dbReference type="NCBI Taxonomy" id="1119529"/>
    <lineage>
        <taxon>Bacteria</taxon>
        <taxon>Bacillati</taxon>
        <taxon>Bacillota</taxon>
        <taxon>Clostridia</taxon>
        <taxon>Thermoanaerobacterales</taxon>
        <taxon>Thermoanaerobacteraceae</taxon>
        <taxon>Carboxydothermus</taxon>
    </lineage>
</organism>
<evidence type="ECO:0000256" key="1">
    <source>
        <dbReference type="ARBA" id="ARBA00004496"/>
    </source>
</evidence>
<comment type="similarity">
    <text evidence="2 5">Belongs to the RecX family.</text>
</comment>
<dbReference type="EMBL" id="JACCBS010000001">
    <property type="protein sequence ID" value="NYE57072.1"/>
    <property type="molecule type" value="Genomic_DNA"/>
</dbReference>
<evidence type="ECO:0000313" key="8">
    <source>
        <dbReference type="Proteomes" id="UP000604066"/>
    </source>
</evidence>
<dbReference type="PANTHER" id="PTHR33602">
    <property type="entry name" value="REGULATORY PROTEIN RECX FAMILY PROTEIN"/>
    <property type="match status" value="1"/>
</dbReference>
<comment type="function">
    <text evidence="5">Modulates RecA activity.</text>
</comment>
<dbReference type="PANTHER" id="PTHR33602:SF1">
    <property type="entry name" value="REGULATORY PROTEIN RECX FAMILY PROTEIN"/>
    <property type="match status" value="1"/>
</dbReference>
<evidence type="ECO:0000256" key="5">
    <source>
        <dbReference type="HAMAP-Rule" id="MF_01114"/>
    </source>
</evidence>
<sequence length="147" mass="17014">MSSRAYQKALNYLSRALRTTAEVRQYLSKNGFSDEEIEEAISRLTAIGYLDDKRYVENYLLSGKALRYGIYRIKSKLLQKGIDLELLNNLPVDEEEEVIKAKEILLKKYKQLDPEDYGKYYRFLVGRGFSPAVARKAVFLTDDKENG</sequence>